<evidence type="ECO:0008006" key="4">
    <source>
        <dbReference type="Google" id="ProtNLM"/>
    </source>
</evidence>
<sequence>MKIVMKDLEKLLDKNALLMSLMALICTFMALFLSDGGSQEINKVLDIVKIDGILILFVLFGLELSKNTLVEDKISKKLEFLLANGLSIGKILGKYFFSIYFATLIIVLPSLILDLMKLDLSLILALNLILSSFLYTLIIVLIILCTRNMNKVNSLQMPLIGLSLAVMIGCGLVYNFTNSLVFYLMAKFFILGSISIILGINTKKERIVVSYY</sequence>
<gene>
    <name evidence="2" type="ORF">NCTC13150_01108</name>
</gene>
<comment type="caution">
    <text evidence="2">The sequence shown here is derived from an EMBL/GenBank/DDBJ whole genome shotgun (WGS) entry which is preliminary data.</text>
</comment>
<feature type="transmembrane region" description="Helical" evidence="1">
    <location>
        <begin position="12"/>
        <end position="33"/>
    </location>
</feature>
<protein>
    <recommendedName>
        <fullName evidence="4">ABC-2 family transporter protein</fullName>
    </recommendedName>
</protein>
<keyword evidence="1" id="KW-1133">Transmembrane helix</keyword>
<dbReference type="Proteomes" id="UP000377798">
    <property type="component" value="Unassembled WGS sequence"/>
</dbReference>
<feature type="transmembrane region" description="Helical" evidence="1">
    <location>
        <begin position="53"/>
        <end position="70"/>
    </location>
</feature>
<feature type="transmembrane region" description="Helical" evidence="1">
    <location>
        <begin position="124"/>
        <end position="145"/>
    </location>
</feature>
<reference evidence="2 3" key="1">
    <citation type="submission" date="2019-02" db="EMBL/GenBank/DDBJ databases">
        <authorList>
            <consortium name="Pathogen Informatics"/>
        </authorList>
    </citation>
    <scope>NUCLEOTIDE SEQUENCE [LARGE SCALE GENOMIC DNA]</scope>
    <source>
        <strain evidence="2 3">3012STDY7089603</strain>
    </source>
</reference>
<accession>A0A8H2R1D8</accession>
<proteinExistence type="predicted"/>
<feature type="transmembrane region" description="Helical" evidence="1">
    <location>
        <begin position="91"/>
        <end position="112"/>
    </location>
</feature>
<organism evidence="2 3">
    <name type="scientific">Urinicoccus massiliensis</name>
    <dbReference type="NCBI Taxonomy" id="1723382"/>
    <lineage>
        <taxon>Bacteria</taxon>
        <taxon>Bacillati</taxon>
        <taxon>Bacillota</taxon>
        <taxon>Tissierellia</taxon>
        <taxon>Tissierellales</taxon>
        <taxon>Peptoniphilaceae</taxon>
        <taxon>Urinicoccus</taxon>
    </lineage>
</organism>
<dbReference type="AlphaFoldDB" id="A0A8H2R1D8"/>
<keyword evidence="3" id="KW-1185">Reference proteome</keyword>
<feature type="transmembrane region" description="Helical" evidence="1">
    <location>
        <begin position="180"/>
        <end position="200"/>
    </location>
</feature>
<dbReference type="EMBL" id="CAACYI010000001">
    <property type="protein sequence ID" value="VFB16558.1"/>
    <property type="molecule type" value="Genomic_DNA"/>
</dbReference>
<dbReference type="RefSeq" id="WP_131749200.1">
    <property type="nucleotide sequence ID" value="NZ_CAACYI010000001.1"/>
</dbReference>
<name>A0A8H2R1D8_9FIRM</name>
<evidence type="ECO:0000313" key="3">
    <source>
        <dbReference type="Proteomes" id="UP000377798"/>
    </source>
</evidence>
<keyword evidence="1" id="KW-0812">Transmembrane</keyword>
<feature type="transmembrane region" description="Helical" evidence="1">
    <location>
        <begin position="157"/>
        <end position="174"/>
    </location>
</feature>
<keyword evidence="1" id="KW-0472">Membrane</keyword>
<evidence type="ECO:0000313" key="2">
    <source>
        <dbReference type="EMBL" id="VFB16558.1"/>
    </source>
</evidence>
<evidence type="ECO:0000256" key="1">
    <source>
        <dbReference type="SAM" id="Phobius"/>
    </source>
</evidence>